<feature type="domain" description="AB hydrolase-1" evidence="2">
    <location>
        <begin position="24"/>
        <end position="120"/>
    </location>
</feature>
<dbReference type="PANTHER" id="PTHR43798:SF31">
    <property type="entry name" value="AB HYDROLASE SUPERFAMILY PROTEIN YCLE"/>
    <property type="match status" value="1"/>
</dbReference>
<dbReference type="Pfam" id="PF00561">
    <property type="entry name" value="Abhydrolase_1"/>
    <property type="match status" value="1"/>
</dbReference>
<name>A0A285UIX2_9STAP</name>
<keyword evidence="1" id="KW-0378">Hydrolase</keyword>
<dbReference type="EMBL" id="OBQF01000003">
    <property type="protein sequence ID" value="SOC41864.1"/>
    <property type="molecule type" value="Genomic_DNA"/>
</dbReference>
<evidence type="ECO:0000313" key="4">
    <source>
        <dbReference type="Proteomes" id="UP000219412"/>
    </source>
</evidence>
<gene>
    <name evidence="3" type="ORF">SAMN05878391_1440</name>
</gene>
<protein>
    <submittedName>
        <fullName evidence="3">Pimeloyl-ACP methyl ester carboxylesterase</fullName>
    </submittedName>
</protein>
<dbReference type="Proteomes" id="UP000219412">
    <property type="component" value="Unassembled WGS sequence"/>
</dbReference>
<keyword evidence="4" id="KW-1185">Reference proteome</keyword>
<proteinExistence type="predicted"/>
<organism evidence="3 4">
    <name type="scientific">Salinicoccus kekensis</name>
    <dbReference type="NCBI Taxonomy" id="714307"/>
    <lineage>
        <taxon>Bacteria</taxon>
        <taxon>Bacillati</taxon>
        <taxon>Bacillota</taxon>
        <taxon>Bacilli</taxon>
        <taxon>Bacillales</taxon>
        <taxon>Staphylococcaceae</taxon>
        <taxon>Salinicoccus</taxon>
    </lineage>
</organism>
<dbReference type="SUPFAM" id="SSF53474">
    <property type="entry name" value="alpha/beta-Hydrolases"/>
    <property type="match status" value="1"/>
</dbReference>
<dbReference type="OrthoDB" id="9773293at2"/>
<evidence type="ECO:0000313" key="3">
    <source>
        <dbReference type="EMBL" id="SOC41864.1"/>
    </source>
</evidence>
<dbReference type="InterPro" id="IPR029058">
    <property type="entry name" value="AB_hydrolase_fold"/>
</dbReference>
<sequence>MKQISIGDKSMNINMTEHPESDVLLIFIHGLTGNYLQMHHFQNHFKDKYNTLSYDLSGRGDSTKQKDPTDISQHSEDLLEMMESLGYDNVILAGYSMGGYIAIDVAGRSSKVKKVVLLDGGGEADENTSGLVLPSLGRLEKTFESRDEYLEMMKHSYGAMGVEWSEVMDRVIDHEITQAEGKVTHKSDYGLTKQDFESFYDFPYEEAYKKVQVPAYLIICTGPIKDDTALFSREGYDKMLATIKDIDSTVKHINHYEIVFNKQEDLNEKIEKFLDEE</sequence>
<dbReference type="GO" id="GO:0016787">
    <property type="term" value="F:hydrolase activity"/>
    <property type="evidence" value="ECO:0007669"/>
    <property type="project" value="UniProtKB-KW"/>
</dbReference>
<evidence type="ECO:0000259" key="2">
    <source>
        <dbReference type="Pfam" id="PF00561"/>
    </source>
</evidence>
<dbReference type="AlphaFoldDB" id="A0A285UIX2"/>
<reference evidence="4" key="1">
    <citation type="submission" date="2017-08" db="EMBL/GenBank/DDBJ databases">
        <authorList>
            <person name="Varghese N."/>
            <person name="Submissions S."/>
        </authorList>
    </citation>
    <scope>NUCLEOTIDE SEQUENCE [LARGE SCALE GENOMIC DNA]</scope>
    <source>
        <strain evidence="4">DSM 23173</strain>
    </source>
</reference>
<dbReference type="InterPro" id="IPR000073">
    <property type="entry name" value="AB_hydrolase_1"/>
</dbReference>
<dbReference type="InterPro" id="IPR050266">
    <property type="entry name" value="AB_hydrolase_sf"/>
</dbReference>
<dbReference type="GO" id="GO:0016020">
    <property type="term" value="C:membrane"/>
    <property type="evidence" value="ECO:0007669"/>
    <property type="project" value="TreeGrafter"/>
</dbReference>
<dbReference type="Gene3D" id="3.40.50.1820">
    <property type="entry name" value="alpha/beta hydrolase"/>
    <property type="match status" value="1"/>
</dbReference>
<evidence type="ECO:0000256" key="1">
    <source>
        <dbReference type="ARBA" id="ARBA00022801"/>
    </source>
</evidence>
<dbReference type="PANTHER" id="PTHR43798">
    <property type="entry name" value="MONOACYLGLYCEROL LIPASE"/>
    <property type="match status" value="1"/>
</dbReference>
<accession>A0A285UIX2</accession>